<proteinExistence type="predicted"/>
<evidence type="ECO:0000313" key="2">
    <source>
        <dbReference type="Proteomes" id="UP001500888"/>
    </source>
</evidence>
<protein>
    <submittedName>
        <fullName evidence="1">Uncharacterized protein</fullName>
    </submittedName>
</protein>
<dbReference type="Proteomes" id="UP001500888">
    <property type="component" value="Unassembled WGS sequence"/>
</dbReference>
<gene>
    <name evidence="1" type="ORF">GCM10022226_61830</name>
</gene>
<sequence length="210" mass="22754">MNPPILARLGRCPTQGGRVIPAVSARHSNGTAIFSINHPVRRDTCLRDKLCGVCEQRLADGTDDRIVIVVRPVDLIRGYTAEPALHPECSAYASRACPMLAGTMDHYRSTPRDLTAEHCGDPHCDCQLWTNSADLQTRAGAAASPFYAAWITGACYQLHHEPTTGHLLGLTVDQSALLKIRLICPGAGDVIDLTRIMLLGLPWHHSGTST</sequence>
<keyword evidence="2" id="KW-1185">Reference proteome</keyword>
<dbReference type="RefSeq" id="WP_344948161.1">
    <property type="nucleotide sequence ID" value="NZ_BAAAZR010000031.1"/>
</dbReference>
<accession>A0ABP7J2J8</accession>
<dbReference type="EMBL" id="BAAAZR010000031">
    <property type="protein sequence ID" value="GAA3832235.1"/>
    <property type="molecule type" value="Genomic_DNA"/>
</dbReference>
<comment type="caution">
    <text evidence="1">The sequence shown here is derived from an EMBL/GenBank/DDBJ whole genome shotgun (WGS) entry which is preliminary data.</text>
</comment>
<organism evidence="1 2">
    <name type="scientific">Sphaerisporangium flaviroseum</name>
    <dbReference type="NCBI Taxonomy" id="509199"/>
    <lineage>
        <taxon>Bacteria</taxon>
        <taxon>Bacillati</taxon>
        <taxon>Actinomycetota</taxon>
        <taxon>Actinomycetes</taxon>
        <taxon>Streptosporangiales</taxon>
        <taxon>Streptosporangiaceae</taxon>
        <taxon>Sphaerisporangium</taxon>
    </lineage>
</organism>
<name>A0ABP7J2J8_9ACTN</name>
<evidence type="ECO:0000313" key="1">
    <source>
        <dbReference type="EMBL" id="GAA3832235.1"/>
    </source>
</evidence>
<reference evidence="2" key="1">
    <citation type="journal article" date="2019" name="Int. J. Syst. Evol. Microbiol.">
        <title>The Global Catalogue of Microorganisms (GCM) 10K type strain sequencing project: providing services to taxonomists for standard genome sequencing and annotation.</title>
        <authorList>
            <consortium name="The Broad Institute Genomics Platform"/>
            <consortium name="The Broad Institute Genome Sequencing Center for Infectious Disease"/>
            <person name="Wu L."/>
            <person name="Ma J."/>
        </authorList>
    </citation>
    <scope>NUCLEOTIDE SEQUENCE [LARGE SCALE GENOMIC DNA]</scope>
    <source>
        <strain evidence="2">JCM 16908</strain>
    </source>
</reference>